<organism evidence="1 2">
    <name type="scientific">Elsinoe batatas</name>
    <dbReference type="NCBI Taxonomy" id="2601811"/>
    <lineage>
        <taxon>Eukaryota</taxon>
        <taxon>Fungi</taxon>
        <taxon>Dikarya</taxon>
        <taxon>Ascomycota</taxon>
        <taxon>Pezizomycotina</taxon>
        <taxon>Dothideomycetes</taxon>
        <taxon>Dothideomycetidae</taxon>
        <taxon>Myriangiales</taxon>
        <taxon>Elsinoaceae</taxon>
        <taxon>Elsinoe</taxon>
    </lineage>
</organism>
<dbReference type="AlphaFoldDB" id="A0A8K0L975"/>
<dbReference type="OrthoDB" id="10254221at2759"/>
<reference evidence="1" key="1">
    <citation type="submission" date="2021-07" db="EMBL/GenBank/DDBJ databases">
        <title>Elsinoe batatas strain:CRI-CJ2 Genome sequencing and assembly.</title>
        <authorList>
            <person name="Huang L."/>
        </authorList>
    </citation>
    <scope>NUCLEOTIDE SEQUENCE</scope>
    <source>
        <strain evidence="1">CRI-CJ2</strain>
    </source>
</reference>
<keyword evidence="2" id="KW-1185">Reference proteome</keyword>
<gene>
    <name evidence="1" type="ORF">KVT40_003901</name>
</gene>
<evidence type="ECO:0000313" key="2">
    <source>
        <dbReference type="Proteomes" id="UP000809789"/>
    </source>
</evidence>
<protein>
    <submittedName>
        <fullName evidence="1">Uncharacterized protein</fullName>
    </submittedName>
</protein>
<name>A0A8K0L975_9PEZI</name>
<comment type="caution">
    <text evidence="1">The sequence shown here is derived from an EMBL/GenBank/DDBJ whole genome shotgun (WGS) entry which is preliminary data.</text>
</comment>
<dbReference type="Proteomes" id="UP000809789">
    <property type="component" value="Unassembled WGS sequence"/>
</dbReference>
<sequence>MGVLNYTGTESLLSNYMPVFLEHRQNYRLLKSLPPNAVDWSMLCPMTMVPESSDLSVPTKTAQGRLITATNSPPAWNQSWLRHIPLIGKTLTIMMNASRYTTTLEQNAELIAADLESRESRWSCATVGVIDASK</sequence>
<evidence type="ECO:0000313" key="1">
    <source>
        <dbReference type="EMBL" id="KAG8628028.1"/>
    </source>
</evidence>
<proteinExistence type="predicted"/>
<dbReference type="EMBL" id="JAESVG020000004">
    <property type="protein sequence ID" value="KAG8628028.1"/>
    <property type="molecule type" value="Genomic_DNA"/>
</dbReference>
<accession>A0A8K0L975</accession>